<feature type="domain" description="PoNi N-terminal" evidence="1">
    <location>
        <begin position="2"/>
        <end position="125"/>
    </location>
</feature>
<sequence>MRDPLCSESYLLETIEFDKEAIDENKKDIVELKDDMEKGIQRYPRDNQSIIYATFLHMFMYNTETLIAKYSLGSHPDEMIEDYLNGIEYLENVGEEKVWYIDLLWMLSLGILLEVDKEDLKRLACVIEKQKKEDALMDFLLKACDIGWNHNTSEYERKNPYAKTAEIIQMALHDKDREKASKRLQQYIEKEWIKGHNDLDFKNAHKEPGYVGLWSFEAAALAKILGLDDSALKDNNHYPYDLAHYKNGMSFDLSWYGVPVEEEVKKEEEAIVYGITNKPELEQIIPAKFHSFVNEVIGDYNTLTDEEFWKKYNLREIWFDVKEYKEDNKSKNMLGTIIVFLLVEKEYILQLDYKEDLVDYIEDIDNYWGKEEVKLISFEVDNDQQYYAYVPKTAAIDSLYEVKLTEVEKIEEVWQCKYFCVN</sequence>
<accession>A0AB36TEM3</accession>
<dbReference type="Pfam" id="PF08929">
    <property type="entry name" value="PoNi_C"/>
    <property type="match status" value="1"/>
</dbReference>
<dbReference type="AlphaFoldDB" id="A0AB36TEM3"/>
<dbReference type="InterPro" id="IPR015025">
    <property type="entry name" value="PoNi_C"/>
</dbReference>
<dbReference type="EMBL" id="PDBW01000001">
    <property type="protein sequence ID" value="PFH02342.1"/>
    <property type="molecule type" value="Genomic_DNA"/>
</dbReference>
<dbReference type="InterPro" id="IPR015024">
    <property type="entry name" value="PoNi_N"/>
</dbReference>
<dbReference type="InterPro" id="IPR028983">
    <property type="entry name" value="PA2201-like_C"/>
</dbReference>
<protein>
    <submittedName>
        <fullName evidence="3">Uncharacterized protein DUF1911</fullName>
    </submittedName>
</protein>
<proteinExistence type="predicted"/>
<dbReference type="RefSeq" id="WP_014522611.1">
    <property type="nucleotide sequence ID" value="NZ_CP013828.1"/>
</dbReference>
<dbReference type="Proteomes" id="UP000223596">
    <property type="component" value="Unassembled WGS sequence"/>
</dbReference>
<dbReference type="Pfam" id="PF08928">
    <property type="entry name" value="PoNi_N"/>
    <property type="match status" value="1"/>
</dbReference>
<comment type="caution">
    <text evidence="3">The sequence shown here is derived from an EMBL/GenBank/DDBJ whole genome shotgun (WGS) entry which is preliminary data.</text>
</comment>
<evidence type="ECO:0000313" key="3">
    <source>
        <dbReference type="EMBL" id="PFH02342.1"/>
    </source>
</evidence>
<gene>
    <name evidence="3" type="ORF">M972_111112</name>
</gene>
<feature type="domain" description="PoNi C-terminal" evidence="2">
    <location>
        <begin position="133"/>
        <end position="242"/>
    </location>
</feature>
<evidence type="ECO:0000259" key="1">
    <source>
        <dbReference type="Pfam" id="PF08928"/>
    </source>
</evidence>
<organism evidence="3 4">
    <name type="scientific">Acetivibrio thermocellus AD2</name>
    <dbReference type="NCBI Taxonomy" id="1138384"/>
    <lineage>
        <taxon>Bacteria</taxon>
        <taxon>Bacillati</taxon>
        <taxon>Bacillota</taxon>
        <taxon>Clostridia</taxon>
        <taxon>Eubacteriales</taxon>
        <taxon>Oscillospiraceae</taxon>
        <taxon>Acetivibrio</taxon>
    </lineage>
</organism>
<name>A0AB36TEM3_ACETH</name>
<reference evidence="3 4" key="1">
    <citation type="submission" date="2017-09" db="EMBL/GenBank/DDBJ databases">
        <title>Evaluation of Pacific Biosciences Sequencing Technology to Finishing C. thermocellum Genome Sequences.</title>
        <authorList>
            <person name="Brown S."/>
        </authorList>
    </citation>
    <scope>NUCLEOTIDE SEQUENCE [LARGE SCALE GENOMIC DNA]</scope>
    <source>
        <strain evidence="3 4">AD2</strain>
    </source>
</reference>
<dbReference type="Gene3D" id="1.10.3920.10">
    <property type="entry name" value="PA2201 C-terminal domain-like"/>
    <property type="match status" value="1"/>
</dbReference>
<evidence type="ECO:0000259" key="2">
    <source>
        <dbReference type="Pfam" id="PF08929"/>
    </source>
</evidence>
<dbReference type="SUPFAM" id="SSF140731">
    <property type="entry name" value="PA2201 C-terminal domain-like"/>
    <property type="match status" value="1"/>
</dbReference>
<evidence type="ECO:0000313" key="4">
    <source>
        <dbReference type="Proteomes" id="UP000223596"/>
    </source>
</evidence>